<dbReference type="Proteomes" id="UP000192939">
    <property type="component" value="Unassembled WGS sequence"/>
</dbReference>
<sequence>MRSRIIHDKSEINTNPLYHMIHKFPDPCLGQGSGLRIAYMMKLSSCACAGIRCRV</sequence>
<evidence type="ECO:0000313" key="2">
    <source>
        <dbReference type="Proteomes" id="UP000192939"/>
    </source>
</evidence>
<dbReference type="EMBL" id="FXAE01000033">
    <property type="protein sequence ID" value="SMF42734.1"/>
    <property type="molecule type" value="Genomic_DNA"/>
</dbReference>
<reference evidence="1 2" key="1">
    <citation type="submission" date="2017-04" db="EMBL/GenBank/DDBJ databases">
        <authorList>
            <person name="Varghese N."/>
            <person name="Submissions S."/>
        </authorList>
    </citation>
    <scope>NUCLEOTIDE SEQUENCE [LARGE SCALE GENOMIC DNA]</scope>
    <source>
        <strain evidence="1 2">J12</strain>
    </source>
</reference>
<keyword evidence="2" id="KW-1185">Reference proteome</keyword>
<proteinExistence type="predicted"/>
<accession>A0ABY1M1V6</accession>
<name>A0ABY1M1V6_9BACL</name>
<comment type="caution">
    <text evidence="1">The sequence shown here is derived from an EMBL/GenBank/DDBJ whole genome shotgun (WGS) entry which is preliminary data.</text>
</comment>
<protein>
    <submittedName>
        <fullName evidence="1">Uncharacterized protein</fullName>
    </submittedName>
</protein>
<organism evidence="1 2">
    <name type="scientific">Paenibacillus barengoltzii J12</name>
    <dbReference type="NCBI Taxonomy" id="935846"/>
    <lineage>
        <taxon>Bacteria</taxon>
        <taxon>Bacillati</taxon>
        <taxon>Bacillota</taxon>
        <taxon>Bacilli</taxon>
        <taxon>Bacillales</taxon>
        <taxon>Paenibacillaceae</taxon>
        <taxon>Paenibacillus</taxon>
    </lineage>
</organism>
<evidence type="ECO:0000313" key="1">
    <source>
        <dbReference type="EMBL" id="SMF42734.1"/>
    </source>
</evidence>
<gene>
    <name evidence="1" type="ORF">SAMN02744124_03017</name>
</gene>